<gene>
    <name evidence="4" type="ORF">BYL167_LOCUS895</name>
    <name evidence="1" type="ORF">CJN711_LOCUS15528</name>
    <name evidence="5" type="ORF">GIL414_LOCUS2370</name>
    <name evidence="2" type="ORF">KQP761_LOCUS28149</name>
    <name evidence="3" type="ORF">MBJ925_LOCUS29742</name>
</gene>
<evidence type="ECO:0000313" key="1">
    <source>
        <dbReference type="EMBL" id="CAF1272076.1"/>
    </source>
</evidence>
<dbReference type="EMBL" id="CAJNOW010015393">
    <property type="protein sequence ID" value="CAF1641492.1"/>
    <property type="molecule type" value="Genomic_DNA"/>
</dbReference>
<dbReference type="Proteomes" id="UP000681967">
    <property type="component" value="Unassembled WGS sequence"/>
</dbReference>
<dbReference type="Proteomes" id="UP000663824">
    <property type="component" value="Unassembled WGS sequence"/>
</dbReference>
<dbReference type="AlphaFoldDB" id="A0A816X5I5"/>
<dbReference type="Proteomes" id="UP000681720">
    <property type="component" value="Unassembled WGS sequence"/>
</dbReference>
<organism evidence="3 6">
    <name type="scientific">Rotaria magnacalcarata</name>
    <dbReference type="NCBI Taxonomy" id="392030"/>
    <lineage>
        <taxon>Eukaryota</taxon>
        <taxon>Metazoa</taxon>
        <taxon>Spiralia</taxon>
        <taxon>Gnathifera</taxon>
        <taxon>Rotifera</taxon>
        <taxon>Eurotatoria</taxon>
        <taxon>Bdelloidea</taxon>
        <taxon>Philodinida</taxon>
        <taxon>Philodinidae</taxon>
        <taxon>Rotaria</taxon>
    </lineage>
</organism>
<evidence type="ECO:0000313" key="5">
    <source>
        <dbReference type="EMBL" id="CAF3823580.1"/>
    </source>
</evidence>
<comment type="caution">
    <text evidence="3">The sequence shown here is derived from an EMBL/GenBank/DDBJ whole genome shotgun (WGS) entry which is preliminary data.</text>
</comment>
<dbReference type="OrthoDB" id="9992119at2759"/>
<dbReference type="Proteomes" id="UP000663834">
    <property type="component" value="Unassembled WGS sequence"/>
</dbReference>
<dbReference type="Proteomes" id="UP000663855">
    <property type="component" value="Unassembled WGS sequence"/>
</dbReference>
<evidence type="ECO:0000313" key="4">
    <source>
        <dbReference type="EMBL" id="CAF3761632.1"/>
    </source>
</evidence>
<dbReference type="EMBL" id="CAJOBH010000115">
    <property type="protein sequence ID" value="CAF3761632.1"/>
    <property type="molecule type" value="Genomic_DNA"/>
</dbReference>
<dbReference type="EMBL" id="CAJNRE010015945">
    <property type="protein sequence ID" value="CAF2142313.1"/>
    <property type="molecule type" value="Genomic_DNA"/>
</dbReference>
<proteinExistence type="predicted"/>
<evidence type="ECO:0000313" key="3">
    <source>
        <dbReference type="EMBL" id="CAF2142313.1"/>
    </source>
</evidence>
<accession>A0A816X5I5</accession>
<evidence type="ECO:0000313" key="2">
    <source>
        <dbReference type="EMBL" id="CAF1641492.1"/>
    </source>
</evidence>
<sequence>MADEQDTPEVASIIARIESLLDTHKNKLEIDLTHETIEFNQHSGSLFTGSKPQVTITLGFNDEGLTKDSNLAQFVANFNFIALDRLPVPGLDGVPSQWQIYPQTPISSFSEGVTLEQYDPNTQILKLSVQTGFFAIYGSVPQKHPIADARAPKGTYLQVRRDIQGVIKLNAKLVFSS</sequence>
<protein>
    <submittedName>
        <fullName evidence="3">Uncharacterized protein</fullName>
    </submittedName>
</protein>
<reference evidence="3" key="1">
    <citation type="submission" date="2021-02" db="EMBL/GenBank/DDBJ databases">
        <authorList>
            <person name="Nowell W R."/>
        </authorList>
    </citation>
    <scope>NUCLEOTIDE SEQUENCE</scope>
</reference>
<evidence type="ECO:0000313" key="6">
    <source>
        <dbReference type="Proteomes" id="UP000663824"/>
    </source>
</evidence>
<name>A0A816X5I5_9BILA</name>
<dbReference type="EMBL" id="CAJNOV010007177">
    <property type="protein sequence ID" value="CAF1272076.1"/>
    <property type="molecule type" value="Genomic_DNA"/>
</dbReference>
<dbReference type="EMBL" id="CAJOBJ010000451">
    <property type="protein sequence ID" value="CAF3823580.1"/>
    <property type="molecule type" value="Genomic_DNA"/>
</dbReference>